<dbReference type="InterPro" id="IPR002156">
    <property type="entry name" value="RNaseH_domain"/>
</dbReference>
<dbReference type="SUPFAM" id="SSF53098">
    <property type="entry name" value="Ribonuclease H-like"/>
    <property type="match status" value="1"/>
</dbReference>
<comment type="caution">
    <text evidence="2">The sequence shown here is derived from an EMBL/GenBank/DDBJ whole genome shotgun (WGS) entry which is preliminary data.</text>
</comment>
<dbReference type="GO" id="GO:0003676">
    <property type="term" value="F:nucleic acid binding"/>
    <property type="evidence" value="ECO:0007669"/>
    <property type="project" value="InterPro"/>
</dbReference>
<reference evidence="2" key="1">
    <citation type="submission" date="2020-06" db="EMBL/GenBank/DDBJ databases">
        <authorList>
            <person name="Li T."/>
            <person name="Hu X."/>
            <person name="Zhang T."/>
            <person name="Song X."/>
            <person name="Zhang H."/>
            <person name="Dai N."/>
            <person name="Sheng W."/>
            <person name="Hou X."/>
            <person name="Wei L."/>
        </authorList>
    </citation>
    <scope>NUCLEOTIDE SEQUENCE</scope>
    <source>
        <strain evidence="2">3651</strain>
        <tissue evidence="2">Leaf</tissue>
    </source>
</reference>
<sequence length="196" mass="21949">MLRNGSEEWSRNWKDLRRILLSPSVGRFGTTAIDGSRTMQGPFRRMLLRVQYPPPNGIIKINFDGATFAEENAAGIRVIARSSNGTCVGWRKRLLPFKAAPEHCEMLAAATAVFFGKEKGWNHVMIEGDCLLVITKLTNEDQDFSTLGNLVQDIKNNSKDFSFCRFIHVPREANILAHRLARDANSNSDGDDVPIT</sequence>
<dbReference type="InterPro" id="IPR052929">
    <property type="entry name" value="RNase_H-like_EbsB-rel"/>
</dbReference>
<keyword evidence="3" id="KW-1185">Reference proteome</keyword>
<dbReference type="AlphaFoldDB" id="A0AAE1YS08"/>
<evidence type="ECO:0000313" key="3">
    <source>
        <dbReference type="Proteomes" id="UP001293254"/>
    </source>
</evidence>
<protein>
    <recommendedName>
        <fullName evidence="1">RNase H type-1 domain-containing protein</fullName>
    </recommendedName>
</protein>
<organism evidence="2 3">
    <name type="scientific">Sesamum alatum</name>
    <dbReference type="NCBI Taxonomy" id="300844"/>
    <lineage>
        <taxon>Eukaryota</taxon>
        <taxon>Viridiplantae</taxon>
        <taxon>Streptophyta</taxon>
        <taxon>Embryophyta</taxon>
        <taxon>Tracheophyta</taxon>
        <taxon>Spermatophyta</taxon>
        <taxon>Magnoliopsida</taxon>
        <taxon>eudicotyledons</taxon>
        <taxon>Gunneridae</taxon>
        <taxon>Pentapetalae</taxon>
        <taxon>asterids</taxon>
        <taxon>lamiids</taxon>
        <taxon>Lamiales</taxon>
        <taxon>Pedaliaceae</taxon>
        <taxon>Sesamum</taxon>
    </lineage>
</organism>
<dbReference type="InterPro" id="IPR036397">
    <property type="entry name" value="RNaseH_sf"/>
</dbReference>
<feature type="domain" description="RNase H type-1" evidence="1">
    <location>
        <begin position="62"/>
        <end position="184"/>
    </location>
</feature>
<name>A0AAE1YS08_9LAMI</name>
<evidence type="ECO:0000259" key="1">
    <source>
        <dbReference type="Pfam" id="PF13456"/>
    </source>
</evidence>
<dbReference type="PANTHER" id="PTHR47074:SF48">
    <property type="entry name" value="POLYNUCLEOTIDYL TRANSFERASE, RIBONUCLEASE H-LIKE SUPERFAMILY PROTEIN"/>
    <property type="match status" value="1"/>
</dbReference>
<dbReference type="Pfam" id="PF13456">
    <property type="entry name" value="RVT_3"/>
    <property type="match status" value="1"/>
</dbReference>
<reference evidence="2" key="2">
    <citation type="journal article" date="2024" name="Plant">
        <title>Genomic evolution and insights into agronomic trait innovations of Sesamum species.</title>
        <authorList>
            <person name="Miao H."/>
            <person name="Wang L."/>
            <person name="Qu L."/>
            <person name="Liu H."/>
            <person name="Sun Y."/>
            <person name="Le M."/>
            <person name="Wang Q."/>
            <person name="Wei S."/>
            <person name="Zheng Y."/>
            <person name="Lin W."/>
            <person name="Duan Y."/>
            <person name="Cao H."/>
            <person name="Xiong S."/>
            <person name="Wang X."/>
            <person name="Wei L."/>
            <person name="Li C."/>
            <person name="Ma Q."/>
            <person name="Ju M."/>
            <person name="Zhao R."/>
            <person name="Li G."/>
            <person name="Mu C."/>
            <person name="Tian Q."/>
            <person name="Mei H."/>
            <person name="Zhang T."/>
            <person name="Gao T."/>
            <person name="Zhang H."/>
        </authorList>
    </citation>
    <scope>NUCLEOTIDE SEQUENCE</scope>
    <source>
        <strain evidence="2">3651</strain>
    </source>
</reference>
<dbReference type="Proteomes" id="UP001293254">
    <property type="component" value="Unassembled WGS sequence"/>
</dbReference>
<evidence type="ECO:0000313" key="2">
    <source>
        <dbReference type="EMBL" id="KAK4435385.1"/>
    </source>
</evidence>
<dbReference type="Gene3D" id="3.30.420.10">
    <property type="entry name" value="Ribonuclease H-like superfamily/Ribonuclease H"/>
    <property type="match status" value="1"/>
</dbReference>
<dbReference type="PANTHER" id="PTHR47074">
    <property type="entry name" value="BNAC02G40300D PROTEIN"/>
    <property type="match status" value="1"/>
</dbReference>
<proteinExistence type="predicted"/>
<dbReference type="InterPro" id="IPR044730">
    <property type="entry name" value="RNase_H-like_dom_plant"/>
</dbReference>
<accession>A0AAE1YS08</accession>
<dbReference type="GO" id="GO:0004523">
    <property type="term" value="F:RNA-DNA hybrid ribonuclease activity"/>
    <property type="evidence" value="ECO:0007669"/>
    <property type="project" value="InterPro"/>
</dbReference>
<dbReference type="EMBL" id="JACGWO010000002">
    <property type="protein sequence ID" value="KAK4435385.1"/>
    <property type="molecule type" value="Genomic_DNA"/>
</dbReference>
<dbReference type="InterPro" id="IPR012337">
    <property type="entry name" value="RNaseH-like_sf"/>
</dbReference>
<dbReference type="CDD" id="cd06222">
    <property type="entry name" value="RNase_H_like"/>
    <property type="match status" value="1"/>
</dbReference>
<gene>
    <name evidence="2" type="ORF">Salat_0701900</name>
</gene>